<dbReference type="PROSITE" id="PS50801">
    <property type="entry name" value="STAS"/>
    <property type="match status" value="1"/>
</dbReference>
<feature type="region of interest" description="Disordered" evidence="1">
    <location>
        <begin position="45"/>
        <end position="187"/>
    </location>
</feature>
<organism evidence="5">
    <name type="scientific">Odontella aurita</name>
    <dbReference type="NCBI Taxonomy" id="265563"/>
    <lineage>
        <taxon>Eukaryota</taxon>
        <taxon>Sar</taxon>
        <taxon>Stramenopiles</taxon>
        <taxon>Ochrophyta</taxon>
        <taxon>Bacillariophyta</taxon>
        <taxon>Mediophyceae</taxon>
        <taxon>Biddulphiophycidae</taxon>
        <taxon>Eupodiscales</taxon>
        <taxon>Odontellaceae</taxon>
        <taxon>Odontella</taxon>
    </lineage>
</organism>
<feature type="region of interest" description="Disordered" evidence="1">
    <location>
        <begin position="714"/>
        <end position="738"/>
    </location>
</feature>
<feature type="transmembrane region" description="Helical" evidence="2">
    <location>
        <begin position="531"/>
        <end position="552"/>
    </location>
</feature>
<dbReference type="EMBL" id="HBKQ01008242">
    <property type="protein sequence ID" value="CAE2213691.1"/>
    <property type="molecule type" value="Transcribed_RNA"/>
</dbReference>
<protein>
    <recommendedName>
        <fullName evidence="3">STAS domain-containing protein</fullName>
    </recommendedName>
</protein>
<dbReference type="Pfam" id="PF01740">
    <property type="entry name" value="STAS"/>
    <property type="match status" value="1"/>
</dbReference>
<feature type="transmembrane region" description="Helical" evidence="2">
    <location>
        <begin position="436"/>
        <end position="456"/>
    </location>
</feature>
<feature type="transmembrane region" description="Helical" evidence="2">
    <location>
        <begin position="669"/>
        <end position="688"/>
    </location>
</feature>
<feature type="compositionally biased region" description="Pro residues" evidence="1">
    <location>
        <begin position="141"/>
        <end position="154"/>
    </location>
</feature>
<feature type="compositionally biased region" description="Basic and acidic residues" evidence="1">
    <location>
        <begin position="156"/>
        <end position="165"/>
    </location>
</feature>
<feature type="compositionally biased region" description="Basic and acidic residues" evidence="1">
    <location>
        <begin position="12"/>
        <end position="22"/>
    </location>
</feature>
<dbReference type="EMBL" id="HBKQ01008241">
    <property type="protein sequence ID" value="CAE2213689.1"/>
    <property type="molecule type" value="Transcribed_RNA"/>
</dbReference>
<evidence type="ECO:0000256" key="2">
    <source>
        <dbReference type="SAM" id="Phobius"/>
    </source>
</evidence>
<dbReference type="PANTHER" id="PTHR43310:SF1">
    <property type="entry name" value="SULFATE TRANSPORTER YBAR-RELATED"/>
    <property type="match status" value="1"/>
</dbReference>
<dbReference type="InterPro" id="IPR018490">
    <property type="entry name" value="cNMP-bd_dom_sf"/>
</dbReference>
<feature type="transmembrane region" description="Helical" evidence="2">
    <location>
        <begin position="572"/>
        <end position="592"/>
    </location>
</feature>
<dbReference type="CDD" id="cd07042">
    <property type="entry name" value="STAS_SulP_like_sulfate_transporter"/>
    <property type="match status" value="1"/>
</dbReference>
<feature type="compositionally biased region" description="Polar residues" evidence="1">
    <location>
        <begin position="57"/>
        <end position="71"/>
    </location>
</feature>
<dbReference type="InterPro" id="IPR052706">
    <property type="entry name" value="Membrane-Transporter-like"/>
</dbReference>
<keyword evidence="2" id="KW-0812">Transmembrane</keyword>
<dbReference type="PANTHER" id="PTHR43310">
    <property type="entry name" value="SULFATE TRANSPORTER YBAR-RELATED"/>
    <property type="match status" value="1"/>
</dbReference>
<accession>A0A6U6CZQ1</accession>
<evidence type="ECO:0000313" key="4">
    <source>
        <dbReference type="EMBL" id="CAE2213689.1"/>
    </source>
</evidence>
<evidence type="ECO:0000256" key="1">
    <source>
        <dbReference type="SAM" id="MobiDB-lite"/>
    </source>
</evidence>
<dbReference type="InterPro" id="IPR036513">
    <property type="entry name" value="STAS_dom_sf"/>
</dbReference>
<gene>
    <name evidence="4" type="ORF">OAUR00152_LOCUS5573</name>
    <name evidence="5" type="ORF">OAUR00152_LOCUS5574</name>
</gene>
<feature type="compositionally biased region" description="Low complexity" evidence="1">
    <location>
        <begin position="101"/>
        <end position="140"/>
    </location>
</feature>
<feature type="transmembrane region" description="Helical" evidence="2">
    <location>
        <begin position="846"/>
        <end position="879"/>
    </location>
</feature>
<dbReference type="Gene3D" id="2.60.120.10">
    <property type="entry name" value="Jelly Rolls"/>
    <property type="match status" value="1"/>
</dbReference>
<feature type="transmembrane region" description="Helical" evidence="2">
    <location>
        <begin position="498"/>
        <end position="519"/>
    </location>
</feature>
<dbReference type="Gene3D" id="3.30.750.24">
    <property type="entry name" value="STAS domain"/>
    <property type="match status" value="1"/>
</dbReference>
<dbReference type="InterPro" id="IPR014710">
    <property type="entry name" value="RmlC-like_jellyroll"/>
</dbReference>
<feature type="transmembrane region" description="Helical" evidence="2">
    <location>
        <begin position="468"/>
        <end position="486"/>
    </location>
</feature>
<name>A0A6U6CZQ1_9STRA</name>
<keyword evidence="2" id="KW-0472">Membrane</keyword>
<feature type="transmembrane region" description="Helical" evidence="2">
    <location>
        <begin position="599"/>
        <end position="619"/>
    </location>
</feature>
<dbReference type="InterPro" id="IPR002645">
    <property type="entry name" value="STAS_dom"/>
</dbReference>
<proteinExistence type="predicted"/>
<dbReference type="SUPFAM" id="SSF51206">
    <property type="entry name" value="cAMP-binding domain-like"/>
    <property type="match status" value="1"/>
</dbReference>
<evidence type="ECO:0000259" key="3">
    <source>
        <dbReference type="PROSITE" id="PS50801"/>
    </source>
</evidence>
<evidence type="ECO:0000313" key="5">
    <source>
        <dbReference type="EMBL" id="CAE2213691.1"/>
    </source>
</evidence>
<dbReference type="SUPFAM" id="SSF52091">
    <property type="entry name" value="SpoIIaa-like"/>
    <property type="match status" value="1"/>
</dbReference>
<keyword evidence="2" id="KW-1133">Transmembrane helix</keyword>
<feature type="transmembrane region" description="Helical" evidence="2">
    <location>
        <begin position="815"/>
        <end position="834"/>
    </location>
</feature>
<feature type="region of interest" description="Disordered" evidence="1">
    <location>
        <begin position="1"/>
        <end position="33"/>
    </location>
</feature>
<feature type="domain" description="STAS" evidence="3">
    <location>
        <begin position="918"/>
        <end position="1029"/>
    </location>
</feature>
<feature type="transmembrane region" description="Helical" evidence="2">
    <location>
        <begin position="393"/>
        <end position="416"/>
    </location>
</feature>
<feature type="transmembrane region" description="Helical" evidence="2">
    <location>
        <begin position="754"/>
        <end position="775"/>
    </location>
</feature>
<sequence>MSGKNNDSGRTVGKECGGRRSDQYAAAAASSPAAASLMQMFAPPVAGASQREKSAGSERSAQSMANGSSRVSSERDAAPTPIPPRPRSSSPAAAQLMGLFATPTGSSALSSSSLAPKKTTATAASGSSGEFSSGRSTPRAVVPPAPHPPFPNRPAPDARESETTETHSNLSGTVAAPPPPPLPPFMAIRQRSSISDSSTDDDMNADGDVKALASPPFGKTPPTRNFSSHLRNFQSGLSQRVLADEHDERSALLVALASASPERLLAPTTGLGTLHDMFRPPSQPSGRGMVVEEAKRLEGCVRDGAGAVVRNLEDVGGGYASLSESMANVATPEVRNGVQSVEDSPSFFRREYLIPIKGKPPFPKNLTGAQKRASQNPFAAAWSRLRFNVTREAMSSCVIGSFVFVLYHVVFCLAMASSITRPSHSSDEPSQMLAPMAQMAALGSLTANPAFIFLLGGDLPALYPCIDLFLAPFAANLAAAVDQAFVRDGVEDDGGTAFLATFSALNCLGLLMTALLCYLASQFKLANLGAFLPYSVICGFFSAVGIQMWILAFSVDTSLKVRDVLLSGNWAVIRNCLVHHIPSLCVAVLMKILGPKKPWLTPVLVLCTVALGYLVMLFTGTSLSQAQELGWFWTKEEFMLDAGGARIGSWSPPLPFGIVPSIFQGKVHIPALMAGLPSAVAMAAVYLLRCSIHAAALKKNGANLLRTKTVIPPRLPAPPKGGSLEKIPSQGDEEEGGRGAGEAITVGILKIMRCYGAGICLSAIIGGFGCLPSIAAGSSMFKLGTSGIAPQYGSNILLVAFYLSNFAPVSVIPKPAFSCLILLAFIDLIDVWLVRSYAKTKNKVEWLVVPVIVIFSFVIGMLQSVALGIALSTFVFVAAFYRTGVVRYIANGLTIRSTIERSGRDADWLDQNGDLIQVLVLQNYLFFGNASSCLEYVRSMFEKSVPGDIDFELPPIPKYLILDLTLVTGLDTAAVDIFSDIISLCNSQHCHVSMAGLSPNLRGIASCGGLKPSSRLKFYPDLESALGKAEDNLLKHVLRVEEEEIRNLGTRIRERAMSSDENDGFFHALRLIDEQHGIQFSALLRGIQRHTRPVELETGETLFGTSGVEERERGLFFIESGLMKVERDPSYTMTRGSNASLRRKVGPGFANQRLFNEGSISHLRARTATIGREGALLKATAGQRTRTSHNLRLARIGPGWVVGAIEGLTGLKNPGTHIAITSCRLHLLPYSSLTEIEKTEPSLALNLLKLMSHLMSRRQEVTIEHLSTLHSIMTSPAPTKPISRITMGAIQSVIDSQ</sequence>
<reference evidence="5" key="1">
    <citation type="submission" date="2021-01" db="EMBL/GenBank/DDBJ databases">
        <authorList>
            <person name="Corre E."/>
            <person name="Pelletier E."/>
            <person name="Niang G."/>
            <person name="Scheremetjew M."/>
            <person name="Finn R."/>
            <person name="Kale V."/>
            <person name="Holt S."/>
            <person name="Cochrane G."/>
            <person name="Meng A."/>
            <person name="Brown T."/>
            <person name="Cohen L."/>
        </authorList>
    </citation>
    <scope>NUCLEOTIDE SEQUENCE</scope>
    <source>
        <strain evidence="5">Isolate 1302-5</strain>
    </source>
</reference>